<evidence type="ECO:0000256" key="3">
    <source>
        <dbReference type="ARBA" id="ARBA00022630"/>
    </source>
</evidence>
<evidence type="ECO:0000259" key="6">
    <source>
        <dbReference type="Pfam" id="PF00441"/>
    </source>
</evidence>
<dbReference type="EMBL" id="JAVRBK010000005">
    <property type="protein sequence ID" value="KAK5643644.1"/>
    <property type="molecule type" value="Genomic_DNA"/>
</dbReference>
<dbReference type="Gene3D" id="2.40.110.10">
    <property type="entry name" value="Butyryl-CoA Dehydrogenase, subunit A, domain 2"/>
    <property type="match status" value="1"/>
</dbReference>
<feature type="domain" description="Acyl-CoA dehydrogenase/oxidase N-terminal" evidence="8">
    <location>
        <begin position="98"/>
        <end position="165"/>
    </location>
</feature>
<name>A0AAN7VCG4_9COLE</name>
<keyword evidence="5" id="KW-0560">Oxidoreductase</keyword>
<dbReference type="AlphaFoldDB" id="A0AAN7VCG4"/>
<dbReference type="Gene3D" id="1.20.140.10">
    <property type="entry name" value="Butyryl-CoA Dehydrogenase, subunit A, domain 3"/>
    <property type="match status" value="1"/>
</dbReference>
<evidence type="ECO:0000256" key="4">
    <source>
        <dbReference type="ARBA" id="ARBA00022827"/>
    </source>
</evidence>
<feature type="domain" description="Acyl-CoA dehydrogenase/oxidase N-terminal" evidence="8">
    <location>
        <begin position="33"/>
        <end position="81"/>
    </location>
</feature>
<comment type="caution">
    <text evidence="9">The sequence shown here is derived from an EMBL/GenBank/DDBJ whole genome shotgun (WGS) entry which is preliminary data.</text>
</comment>
<accession>A0AAN7VCG4</accession>
<reference evidence="9 10" key="1">
    <citation type="journal article" date="2024" name="Insects">
        <title>An Improved Chromosome-Level Genome Assembly of the Firefly Pyrocoelia pectoralis.</title>
        <authorList>
            <person name="Fu X."/>
            <person name="Meyer-Rochow V.B."/>
            <person name="Ballantyne L."/>
            <person name="Zhu X."/>
        </authorList>
    </citation>
    <scope>NUCLEOTIDE SEQUENCE [LARGE SCALE GENOMIC DNA]</scope>
    <source>
        <strain evidence="9">XCY_ONT2</strain>
    </source>
</reference>
<feature type="domain" description="Acyl-CoA dehydrogenase/oxidase C-terminal" evidence="6">
    <location>
        <begin position="278"/>
        <end position="427"/>
    </location>
</feature>
<comment type="similarity">
    <text evidence="2 5">Belongs to the acyl-CoA dehydrogenase family.</text>
</comment>
<dbReference type="InterPro" id="IPR013786">
    <property type="entry name" value="AcylCoA_DH/ox_N"/>
</dbReference>
<evidence type="ECO:0000313" key="10">
    <source>
        <dbReference type="Proteomes" id="UP001329430"/>
    </source>
</evidence>
<evidence type="ECO:0000259" key="7">
    <source>
        <dbReference type="Pfam" id="PF02770"/>
    </source>
</evidence>
<comment type="cofactor">
    <cofactor evidence="1 5">
        <name>FAD</name>
        <dbReference type="ChEBI" id="CHEBI:57692"/>
    </cofactor>
</comment>
<dbReference type="SUPFAM" id="SSF47203">
    <property type="entry name" value="Acyl-CoA dehydrogenase C-terminal domain-like"/>
    <property type="match status" value="1"/>
</dbReference>
<dbReference type="PANTHER" id="PTHR43884">
    <property type="entry name" value="ACYL-COA DEHYDROGENASE"/>
    <property type="match status" value="1"/>
</dbReference>
<dbReference type="PROSITE" id="PS00072">
    <property type="entry name" value="ACYL_COA_DH_1"/>
    <property type="match status" value="1"/>
</dbReference>
<dbReference type="SUPFAM" id="SSF56645">
    <property type="entry name" value="Acyl-CoA dehydrogenase NM domain-like"/>
    <property type="match status" value="1"/>
</dbReference>
<feature type="domain" description="Acyl-CoA oxidase/dehydrogenase middle" evidence="7">
    <location>
        <begin position="169"/>
        <end position="266"/>
    </location>
</feature>
<dbReference type="InterPro" id="IPR006089">
    <property type="entry name" value="Acyl-CoA_DH_CS"/>
</dbReference>
<keyword evidence="3 5" id="KW-0285">Flavoprotein</keyword>
<keyword evidence="10" id="KW-1185">Reference proteome</keyword>
<organism evidence="9 10">
    <name type="scientific">Pyrocoelia pectoralis</name>
    <dbReference type="NCBI Taxonomy" id="417401"/>
    <lineage>
        <taxon>Eukaryota</taxon>
        <taxon>Metazoa</taxon>
        <taxon>Ecdysozoa</taxon>
        <taxon>Arthropoda</taxon>
        <taxon>Hexapoda</taxon>
        <taxon>Insecta</taxon>
        <taxon>Pterygota</taxon>
        <taxon>Neoptera</taxon>
        <taxon>Endopterygota</taxon>
        <taxon>Coleoptera</taxon>
        <taxon>Polyphaga</taxon>
        <taxon>Elateriformia</taxon>
        <taxon>Elateroidea</taxon>
        <taxon>Lampyridae</taxon>
        <taxon>Lampyrinae</taxon>
        <taxon>Pyrocoelia</taxon>
    </lineage>
</organism>
<sequence length="432" mass="47944">MNLRIALLNNIHKFNSTRLLSHYPVDDIISGITNEQIQLRKTIFDLAQKELASQAHKIDNENRFDGMRKFWRKLGNIGALGECIYFKLIILKHIVSTVGIIVNPKYGGTGGRYLDLVIFSEELSRASASVGMSYSAHTILCVNQIHRHGSDEQKQKYLPKLCSGEHVGALGMSEQGSGSDVISMKLRADKDGDHYILNGTKFWITNGPDANVLVVYAKTNPNAKKPQHGISTFIIEKTFEGFSTGPKLDKLGMRGSNTSELIFDNCRVPKENLLGEENKGVYVLMSGLDVERIIIATASLGIMQACCDVAFNNYAHQRKQINTKNAEFQMIESKLSNMYVTTALCRTYLYNVCRAYDRNHIAAKDCAGVALYVSEKTTQIALDAVEIVGKNGYLNDSVAGRLLRDAKLYEIGGGTSEVRKLVIARGLTKEYS</sequence>
<evidence type="ECO:0000256" key="1">
    <source>
        <dbReference type="ARBA" id="ARBA00001974"/>
    </source>
</evidence>
<dbReference type="GO" id="GO:0008470">
    <property type="term" value="F:3-methylbutanoyl-CoA dehydrogenase activity"/>
    <property type="evidence" value="ECO:0007669"/>
    <property type="project" value="TreeGrafter"/>
</dbReference>
<protein>
    <recommendedName>
        <fullName evidence="11">Isovaleryl-CoA dehydrogenase</fullName>
    </recommendedName>
</protein>
<dbReference type="GO" id="GO:0006552">
    <property type="term" value="P:L-leucine catabolic process"/>
    <property type="evidence" value="ECO:0007669"/>
    <property type="project" value="TreeGrafter"/>
</dbReference>
<proteinExistence type="inferred from homology"/>
<dbReference type="Pfam" id="PF02770">
    <property type="entry name" value="Acyl-CoA_dh_M"/>
    <property type="match status" value="1"/>
</dbReference>
<evidence type="ECO:0000313" key="9">
    <source>
        <dbReference type="EMBL" id="KAK5643644.1"/>
    </source>
</evidence>
<evidence type="ECO:0000256" key="5">
    <source>
        <dbReference type="RuleBase" id="RU362125"/>
    </source>
</evidence>
<dbReference type="PANTHER" id="PTHR43884:SF12">
    <property type="entry name" value="ISOVALERYL-COA DEHYDROGENASE, MITOCHONDRIAL-RELATED"/>
    <property type="match status" value="1"/>
</dbReference>
<dbReference type="GO" id="GO:0005739">
    <property type="term" value="C:mitochondrion"/>
    <property type="evidence" value="ECO:0007669"/>
    <property type="project" value="TreeGrafter"/>
</dbReference>
<dbReference type="FunFam" id="2.40.110.10:FF:000004">
    <property type="entry name" value="Isovaleryl-CoA dehydrogenase, mitochondrial"/>
    <property type="match status" value="1"/>
</dbReference>
<dbReference type="InterPro" id="IPR009075">
    <property type="entry name" value="AcylCo_DH/oxidase_C"/>
</dbReference>
<evidence type="ECO:0008006" key="11">
    <source>
        <dbReference type="Google" id="ProtNLM"/>
    </source>
</evidence>
<dbReference type="Pfam" id="PF02771">
    <property type="entry name" value="Acyl-CoA_dh_N"/>
    <property type="match status" value="2"/>
</dbReference>
<dbReference type="InterPro" id="IPR036250">
    <property type="entry name" value="AcylCo_DH-like_C"/>
</dbReference>
<gene>
    <name evidence="9" type="ORF">RI129_007489</name>
</gene>
<dbReference type="InterPro" id="IPR046373">
    <property type="entry name" value="Acyl-CoA_Oxase/DH_mid-dom_sf"/>
</dbReference>
<evidence type="ECO:0000256" key="2">
    <source>
        <dbReference type="ARBA" id="ARBA00009347"/>
    </source>
</evidence>
<evidence type="ECO:0000259" key="8">
    <source>
        <dbReference type="Pfam" id="PF02771"/>
    </source>
</evidence>
<dbReference type="InterPro" id="IPR006091">
    <property type="entry name" value="Acyl-CoA_Oxase/DH_mid-dom"/>
</dbReference>
<dbReference type="InterPro" id="IPR009100">
    <property type="entry name" value="AcylCoA_DH/oxidase_NM_dom_sf"/>
</dbReference>
<dbReference type="Gene3D" id="1.10.540.10">
    <property type="entry name" value="Acyl-CoA dehydrogenase/oxidase, N-terminal domain"/>
    <property type="match status" value="1"/>
</dbReference>
<dbReference type="Pfam" id="PF00441">
    <property type="entry name" value="Acyl-CoA_dh_1"/>
    <property type="match status" value="1"/>
</dbReference>
<keyword evidence="4 5" id="KW-0274">FAD</keyword>
<dbReference type="InterPro" id="IPR037069">
    <property type="entry name" value="AcylCoA_DH/ox_N_sf"/>
</dbReference>
<dbReference type="GO" id="GO:0050660">
    <property type="term" value="F:flavin adenine dinucleotide binding"/>
    <property type="evidence" value="ECO:0007669"/>
    <property type="project" value="InterPro"/>
</dbReference>
<dbReference type="Proteomes" id="UP001329430">
    <property type="component" value="Chromosome 5"/>
</dbReference>